<dbReference type="Proteomes" id="UP000095149">
    <property type="component" value="Unassembled WGS sequence"/>
</dbReference>
<sequence length="115" mass="12670">MGIRQAEVGGAVNILEEMFGRHLRHGQGWGKNGGSVEDGPNSLWVWEVASHIKFAFGCREELELVGKRSFCSIAASHVVELKEVFKVVLMGHAEFVSRLVAVDIEAQEVAHQTKV</sequence>
<proteinExistence type="predicted"/>
<dbReference type="EMBL" id="MEKH01000002">
    <property type="protein sequence ID" value="ODO10721.1"/>
    <property type="molecule type" value="Genomic_DNA"/>
</dbReference>
<evidence type="ECO:0000313" key="1">
    <source>
        <dbReference type="EMBL" id="ODO10721.1"/>
    </source>
</evidence>
<name>A0A1E3KC92_9TREE</name>
<comment type="caution">
    <text evidence="1">The sequence shown here is derived from an EMBL/GenBank/DDBJ whole genome shotgun (WGS) entry which is preliminary data.</text>
</comment>
<protein>
    <submittedName>
        <fullName evidence="1">Uncharacterized protein</fullName>
    </submittedName>
</protein>
<reference evidence="1 2" key="1">
    <citation type="submission" date="2016-06" db="EMBL/GenBank/DDBJ databases">
        <title>Evolution of pathogenesis and genome organization in the Tremellales.</title>
        <authorList>
            <person name="Cuomo C."/>
            <person name="Litvintseva A."/>
            <person name="Heitman J."/>
            <person name="Chen Y."/>
            <person name="Sun S."/>
            <person name="Springer D."/>
            <person name="Dromer F."/>
            <person name="Young S."/>
            <person name="Zeng Q."/>
            <person name="Chapman S."/>
            <person name="Gujja S."/>
            <person name="Saif S."/>
            <person name="Birren B."/>
        </authorList>
    </citation>
    <scope>NUCLEOTIDE SEQUENCE [LARGE SCALE GENOMIC DNA]</scope>
    <source>
        <strain evidence="1 2">CBS 6273</strain>
    </source>
</reference>
<accession>A0A1E3KC92</accession>
<dbReference type="AlphaFoldDB" id="A0A1E3KC92"/>
<organism evidence="1 2">
    <name type="scientific">Cryptococcus amylolentus CBS 6273</name>
    <dbReference type="NCBI Taxonomy" id="1296118"/>
    <lineage>
        <taxon>Eukaryota</taxon>
        <taxon>Fungi</taxon>
        <taxon>Dikarya</taxon>
        <taxon>Basidiomycota</taxon>
        <taxon>Agaricomycotina</taxon>
        <taxon>Tremellomycetes</taxon>
        <taxon>Tremellales</taxon>
        <taxon>Cryptococcaceae</taxon>
        <taxon>Cryptococcus</taxon>
    </lineage>
</organism>
<evidence type="ECO:0000313" key="2">
    <source>
        <dbReference type="Proteomes" id="UP000095149"/>
    </source>
</evidence>
<gene>
    <name evidence="1" type="ORF">I350_01318</name>
</gene>